<protein>
    <submittedName>
        <fullName evidence="2">(pine wood nematode) hypothetical protein</fullName>
    </submittedName>
</protein>
<evidence type="ECO:0000313" key="3">
    <source>
        <dbReference type="Proteomes" id="UP000095284"/>
    </source>
</evidence>
<evidence type="ECO:0000313" key="5">
    <source>
        <dbReference type="WBParaSite" id="BXY_0221500.1"/>
    </source>
</evidence>
<proteinExistence type="predicted"/>
<evidence type="ECO:0000313" key="2">
    <source>
        <dbReference type="EMBL" id="CAD5232053.1"/>
    </source>
</evidence>
<dbReference type="Proteomes" id="UP000659654">
    <property type="component" value="Unassembled WGS sequence"/>
</dbReference>
<sequence length="188" mass="21464">MFNRFSCSSGSRDSSGTSYRSFCIHVRNVIAIVCGLELVLILYLFLYKFDETVGTCRSDKHILLKNPGVDNCASTLLLSFTIFHGICDALSLMSIIVEKNKLVLPLLIVLVLNILVSGLFLLISFITYISTPVPYSRSFVIFVTSQGLFRVYEFLCARRLYWYYKWASDQRSAPQCSLLREEESSFQF</sequence>
<reference evidence="5" key="1">
    <citation type="submission" date="2016-11" db="UniProtKB">
        <authorList>
            <consortium name="WormBaseParasite"/>
        </authorList>
    </citation>
    <scope>IDENTIFICATION</scope>
</reference>
<dbReference type="Proteomes" id="UP000582659">
    <property type="component" value="Unassembled WGS sequence"/>
</dbReference>
<feature type="transmembrane region" description="Helical" evidence="1">
    <location>
        <begin position="104"/>
        <end position="129"/>
    </location>
</feature>
<feature type="transmembrane region" description="Helical" evidence="1">
    <location>
        <begin position="29"/>
        <end position="47"/>
    </location>
</feature>
<dbReference type="EMBL" id="CAJFCV020000005">
    <property type="protein sequence ID" value="CAG9123887.1"/>
    <property type="molecule type" value="Genomic_DNA"/>
</dbReference>
<keyword evidence="1" id="KW-1133">Transmembrane helix</keyword>
<keyword evidence="1" id="KW-0472">Membrane</keyword>
<dbReference type="AlphaFoldDB" id="A0A1I7RNC9"/>
<accession>A0A1I7RNC9</accession>
<organism evidence="3 5">
    <name type="scientific">Bursaphelenchus xylophilus</name>
    <name type="common">Pinewood nematode worm</name>
    <name type="synonym">Aphelenchoides xylophilus</name>
    <dbReference type="NCBI Taxonomy" id="6326"/>
    <lineage>
        <taxon>Eukaryota</taxon>
        <taxon>Metazoa</taxon>
        <taxon>Ecdysozoa</taxon>
        <taxon>Nematoda</taxon>
        <taxon>Chromadorea</taxon>
        <taxon>Rhabditida</taxon>
        <taxon>Tylenchina</taxon>
        <taxon>Tylenchomorpha</taxon>
        <taxon>Aphelenchoidea</taxon>
        <taxon>Aphelenchoididae</taxon>
        <taxon>Bursaphelenchus</taxon>
    </lineage>
</organism>
<dbReference type="OrthoDB" id="5827554at2759"/>
<feature type="transmembrane region" description="Helical" evidence="1">
    <location>
        <begin position="76"/>
        <end position="97"/>
    </location>
</feature>
<dbReference type="EMBL" id="CAJFDI010000005">
    <property type="protein sequence ID" value="CAD5232053.1"/>
    <property type="molecule type" value="Genomic_DNA"/>
</dbReference>
<keyword evidence="4" id="KW-1185">Reference proteome</keyword>
<dbReference type="WBParaSite" id="BXY_0221500.1">
    <property type="protein sequence ID" value="BXY_0221500.1"/>
    <property type="gene ID" value="BXY_0221500"/>
</dbReference>
<reference evidence="2" key="2">
    <citation type="submission" date="2020-09" db="EMBL/GenBank/DDBJ databases">
        <authorList>
            <person name="Kikuchi T."/>
        </authorList>
    </citation>
    <scope>NUCLEOTIDE SEQUENCE</scope>
    <source>
        <strain evidence="2">Ka4C1</strain>
    </source>
</reference>
<evidence type="ECO:0000313" key="4">
    <source>
        <dbReference type="Proteomes" id="UP000659654"/>
    </source>
</evidence>
<keyword evidence="1" id="KW-0812">Transmembrane</keyword>
<evidence type="ECO:0000256" key="1">
    <source>
        <dbReference type="SAM" id="Phobius"/>
    </source>
</evidence>
<dbReference type="Proteomes" id="UP000095284">
    <property type="component" value="Unplaced"/>
</dbReference>
<gene>
    <name evidence="2" type="ORF">BXYJ_LOCUS12144</name>
</gene>
<name>A0A1I7RNC9_BURXY</name>